<protein>
    <submittedName>
        <fullName evidence="4">NUDIX domain-containing protein</fullName>
    </submittedName>
</protein>
<dbReference type="InterPro" id="IPR015797">
    <property type="entry name" value="NUDIX_hydrolase-like_dom_sf"/>
</dbReference>
<feature type="domain" description="Nudix hydrolase" evidence="3">
    <location>
        <begin position="36"/>
        <end position="162"/>
    </location>
</feature>
<organism evidence="4 5">
    <name type="scientific">Svornostia abyssi</name>
    <dbReference type="NCBI Taxonomy" id="2898438"/>
    <lineage>
        <taxon>Bacteria</taxon>
        <taxon>Bacillati</taxon>
        <taxon>Actinomycetota</taxon>
        <taxon>Thermoleophilia</taxon>
        <taxon>Solirubrobacterales</taxon>
        <taxon>Baekduiaceae</taxon>
        <taxon>Svornostia</taxon>
    </lineage>
</organism>
<dbReference type="RefSeq" id="WP_353862389.1">
    <property type="nucleotide sequence ID" value="NZ_CP088295.1"/>
</dbReference>
<dbReference type="PANTHER" id="PTHR43046">
    <property type="entry name" value="GDP-MANNOSE MANNOSYL HYDROLASE"/>
    <property type="match status" value="1"/>
</dbReference>
<keyword evidence="2" id="KW-0378">Hydrolase</keyword>
<dbReference type="Pfam" id="PF00293">
    <property type="entry name" value="NUDIX"/>
    <property type="match status" value="1"/>
</dbReference>
<evidence type="ECO:0000256" key="2">
    <source>
        <dbReference type="ARBA" id="ARBA00022801"/>
    </source>
</evidence>
<dbReference type="PROSITE" id="PS51462">
    <property type="entry name" value="NUDIX"/>
    <property type="match status" value="1"/>
</dbReference>
<gene>
    <name evidence="4" type="ORF">LRS13_14040</name>
</gene>
<keyword evidence="5" id="KW-1185">Reference proteome</keyword>
<name>A0ABY5PAY8_9ACTN</name>
<comment type="cofactor">
    <cofactor evidence="1">
        <name>Mg(2+)</name>
        <dbReference type="ChEBI" id="CHEBI:18420"/>
    </cofactor>
</comment>
<proteinExistence type="predicted"/>
<reference evidence="5" key="1">
    <citation type="submission" date="2021-11" db="EMBL/GenBank/DDBJ databases">
        <title>Cultivation dependent microbiological survey of springs from the worlds oldest radium mine currently devoted to the extraction of radon-saturated water.</title>
        <authorList>
            <person name="Kapinusova G."/>
            <person name="Smrhova T."/>
            <person name="Strejcek M."/>
            <person name="Suman J."/>
            <person name="Jani K."/>
            <person name="Pajer P."/>
            <person name="Uhlik O."/>
        </authorList>
    </citation>
    <scope>NUCLEOTIDE SEQUENCE [LARGE SCALE GENOMIC DNA]</scope>
    <source>
        <strain evidence="5">J379</strain>
    </source>
</reference>
<dbReference type="SUPFAM" id="SSF55811">
    <property type="entry name" value="Nudix"/>
    <property type="match status" value="1"/>
</dbReference>
<dbReference type="EMBL" id="CP088295">
    <property type="protein sequence ID" value="UUY01844.1"/>
    <property type="molecule type" value="Genomic_DNA"/>
</dbReference>
<evidence type="ECO:0000259" key="3">
    <source>
        <dbReference type="PROSITE" id="PS51462"/>
    </source>
</evidence>
<evidence type="ECO:0000313" key="4">
    <source>
        <dbReference type="EMBL" id="UUY01844.1"/>
    </source>
</evidence>
<dbReference type="PROSITE" id="PS00893">
    <property type="entry name" value="NUDIX_BOX"/>
    <property type="match status" value="1"/>
</dbReference>
<dbReference type="InterPro" id="IPR020084">
    <property type="entry name" value="NUDIX_hydrolase_CS"/>
</dbReference>
<accession>A0ABY5PAY8</accession>
<dbReference type="Gene3D" id="3.90.79.10">
    <property type="entry name" value="Nucleoside Triphosphate Pyrophosphohydrolase"/>
    <property type="match status" value="1"/>
</dbReference>
<dbReference type="PANTHER" id="PTHR43046:SF14">
    <property type="entry name" value="MUTT_NUDIX FAMILY PROTEIN"/>
    <property type="match status" value="1"/>
</dbReference>
<dbReference type="Proteomes" id="UP001058860">
    <property type="component" value="Chromosome"/>
</dbReference>
<dbReference type="InterPro" id="IPR000086">
    <property type="entry name" value="NUDIX_hydrolase_dom"/>
</dbReference>
<sequence length="164" mass="18379">MKLGPVPLPTLPTPVLRVAYRYGHHLARGYWYVRRPEVYGVKCVLRDERGHVLLVRHTYGERDVWGLPGGGRHADEPAELTATREVLEEVGAEVTVWVELGSIYSDALHKKDTVTVLLGDWPGGELLLQDSELAEAAWFARDALPTRLAFETEFAVERLDALGH</sequence>
<evidence type="ECO:0000313" key="5">
    <source>
        <dbReference type="Proteomes" id="UP001058860"/>
    </source>
</evidence>
<evidence type="ECO:0000256" key="1">
    <source>
        <dbReference type="ARBA" id="ARBA00001946"/>
    </source>
</evidence>